<accession>A0A2T1GC11</accession>
<name>A0A2T1GC11_9CYAN</name>
<dbReference type="EMBL" id="PVWO01000224">
    <property type="protein sequence ID" value="PSB54907.1"/>
    <property type="molecule type" value="Genomic_DNA"/>
</dbReference>
<gene>
    <name evidence="1" type="ORF">C7B77_16715</name>
</gene>
<dbReference type="Proteomes" id="UP000238937">
    <property type="component" value="Unassembled WGS sequence"/>
</dbReference>
<proteinExistence type="predicted"/>
<dbReference type="RefSeq" id="WP_106307160.1">
    <property type="nucleotide sequence ID" value="NZ_PVWO01000224.1"/>
</dbReference>
<comment type="caution">
    <text evidence="1">The sequence shown here is derived from an EMBL/GenBank/DDBJ whole genome shotgun (WGS) entry which is preliminary data.</text>
</comment>
<dbReference type="OrthoDB" id="579667at2"/>
<reference evidence="1 2" key="1">
    <citation type="submission" date="2018-03" db="EMBL/GenBank/DDBJ databases">
        <title>The ancient ancestry and fast evolution of plastids.</title>
        <authorList>
            <person name="Moore K.R."/>
            <person name="Magnabosco C."/>
            <person name="Momper L."/>
            <person name="Gold D.A."/>
            <person name="Bosak T."/>
            <person name="Fournier G.P."/>
        </authorList>
    </citation>
    <scope>NUCLEOTIDE SEQUENCE [LARGE SCALE GENOMIC DNA]</scope>
    <source>
        <strain evidence="1 2">CCALA 037</strain>
    </source>
</reference>
<evidence type="ECO:0000313" key="1">
    <source>
        <dbReference type="EMBL" id="PSB54907.1"/>
    </source>
</evidence>
<dbReference type="AlphaFoldDB" id="A0A2T1GC11"/>
<sequence length="125" mass="14318">MSIETEYEEILQNIELEIITYYREEPELIDLEVLTGLEWVTRIYGAEAQGKTLSNRPIRGLSAEVANRVKEKCDLLKELSIDGMISSATAAEITECLKRLQSSVKLWNKQGRQGYLNYIGQFFPD</sequence>
<protein>
    <submittedName>
        <fullName evidence="1">Uncharacterized protein</fullName>
    </submittedName>
</protein>
<keyword evidence="2" id="KW-1185">Reference proteome</keyword>
<organism evidence="1 2">
    <name type="scientific">Chamaesiphon polymorphus CCALA 037</name>
    <dbReference type="NCBI Taxonomy" id="2107692"/>
    <lineage>
        <taxon>Bacteria</taxon>
        <taxon>Bacillati</taxon>
        <taxon>Cyanobacteriota</taxon>
        <taxon>Cyanophyceae</taxon>
        <taxon>Gomontiellales</taxon>
        <taxon>Chamaesiphonaceae</taxon>
        <taxon>Chamaesiphon</taxon>
    </lineage>
</organism>
<evidence type="ECO:0000313" key="2">
    <source>
        <dbReference type="Proteomes" id="UP000238937"/>
    </source>
</evidence>